<keyword evidence="3" id="KW-1185">Reference proteome</keyword>
<evidence type="ECO:0000313" key="2">
    <source>
        <dbReference type="EMBL" id="NML62761.1"/>
    </source>
</evidence>
<feature type="region of interest" description="Disordered" evidence="1">
    <location>
        <begin position="139"/>
        <end position="176"/>
    </location>
</feature>
<evidence type="ECO:0000313" key="3">
    <source>
        <dbReference type="Proteomes" id="UP000583752"/>
    </source>
</evidence>
<comment type="caution">
    <text evidence="2">The sequence shown here is derived from an EMBL/GenBank/DDBJ whole genome shotgun (WGS) entry which is preliminary data.</text>
</comment>
<dbReference type="EMBL" id="JABBGG010000010">
    <property type="protein sequence ID" value="NML62761.1"/>
    <property type="molecule type" value="Genomic_DNA"/>
</dbReference>
<dbReference type="Pfam" id="PF11748">
    <property type="entry name" value="DUF3306"/>
    <property type="match status" value="1"/>
</dbReference>
<reference evidence="2 3" key="1">
    <citation type="submission" date="2020-04" db="EMBL/GenBank/DDBJ databases">
        <title>Massilia sp. RP-1-19 isolated from soil.</title>
        <authorList>
            <person name="Dahal R.H."/>
        </authorList>
    </citation>
    <scope>NUCLEOTIDE SEQUENCE [LARGE SCALE GENOMIC DNA]</scope>
    <source>
        <strain evidence="2 3">RP-1-19</strain>
    </source>
</reference>
<dbReference type="AlphaFoldDB" id="A0A848HSP9"/>
<accession>A0A848HSP9</accession>
<gene>
    <name evidence="2" type="ORF">HHL21_17080</name>
</gene>
<dbReference type="Proteomes" id="UP000583752">
    <property type="component" value="Unassembled WGS sequence"/>
</dbReference>
<feature type="compositionally biased region" description="Basic and acidic residues" evidence="1">
    <location>
        <begin position="139"/>
        <end position="150"/>
    </location>
</feature>
<feature type="compositionally biased region" description="Polar residues" evidence="1">
    <location>
        <begin position="153"/>
        <end position="167"/>
    </location>
</feature>
<organism evidence="2 3">
    <name type="scientific">Massilia polaris</name>
    <dbReference type="NCBI Taxonomy" id="2728846"/>
    <lineage>
        <taxon>Bacteria</taxon>
        <taxon>Pseudomonadati</taxon>
        <taxon>Pseudomonadota</taxon>
        <taxon>Betaproteobacteria</taxon>
        <taxon>Burkholderiales</taxon>
        <taxon>Oxalobacteraceae</taxon>
        <taxon>Telluria group</taxon>
        <taxon>Massilia</taxon>
    </lineage>
</organism>
<sequence length="176" mass="18867">MPTEGFFHRWSRLKTEPAPPAPVPDELAVSPAPPPAAPAGQDGQVEGAPLRQPSLEDVAQLRADSDYSAFVARGVDKSVQRSALKKLFADPHFNMGDGLDLYMGDYNKPDPIPAAMMSALRHTQSFFAQAYPDKETGIEDATAVHDEPPIHDNLTNPEPQMADTTGAASAASEDDT</sequence>
<name>A0A848HSP9_9BURK</name>
<dbReference type="InterPro" id="IPR021735">
    <property type="entry name" value="DUF3306"/>
</dbReference>
<evidence type="ECO:0000256" key="1">
    <source>
        <dbReference type="SAM" id="MobiDB-lite"/>
    </source>
</evidence>
<dbReference type="RefSeq" id="WP_169468049.1">
    <property type="nucleotide sequence ID" value="NZ_JABBGG010000010.1"/>
</dbReference>
<protein>
    <submittedName>
        <fullName evidence="2">DUF3306 domain-containing protein</fullName>
    </submittedName>
</protein>
<feature type="region of interest" description="Disordered" evidence="1">
    <location>
        <begin position="1"/>
        <end position="54"/>
    </location>
</feature>
<proteinExistence type="predicted"/>